<reference evidence="2 3" key="1">
    <citation type="submission" date="2023-05" db="EMBL/GenBank/DDBJ databases">
        <title>Novel species of genus Flectobacillus isolated from stream in China.</title>
        <authorList>
            <person name="Lu H."/>
        </authorList>
    </citation>
    <scope>NUCLEOTIDE SEQUENCE [LARGE SCALE GENOMIC DNA]</scope>
    <source>
        <strain evidence="2 3">KCTC 42575</strain>
    </source>
</reference>
<proteinExistence type="predicted"/>
<feature type="compositionally biased region" description="Polar residues" evidence="1">
    <location>
        <begin position="57"/>
        <end position="71"/>
    </location>
</feature>
<dbReference type="EMBL" id="JASHIF010000008">
    <property type="protein sequence ID" value="MDI9859612.1"/>
    <property type="molecule type" value="Genomic_DNA"/>
</dbReference>
<sequence>MNIERLFADFQLAEMEHNAQKSEVSLEKYETAKFAYERAVEKSKEPAPKKQTEKPAPSNTKTAAPANNTPKTEAPVVTPPAPATEEKESQEAKSETEEEKKTE</sequence>
<gene>
    <name evidence="2" type="ORF">QM524_10350</name>
</gene>
<name>A0ABT6Y7R2_9BACT</name>
<dbReference type="Proteomes" id="UP001236507">
    <property type="component" value="Unassembled WGS sequence"/>
</dbReference>
<comment type="caution">
    <text evidence="2">The sequence shown here is derived from an EMBL/GenBank/DDBJ whole genome shotgun (WGS) entry which is preliminary data.</text>
</comment>
<organism evidence="2 3">
    <name type="scientific">Flectobacillus roseus</name>
    <dbReference type="NCBI Taxonomy" id="502259"/>
    <lineage>
        <taxon>Bacteria</taxon>
        <taxon>Pseudomonadati</taxon>
        <taxon>Bacteroidota</taxon>
        <taxon>Cytophagia</taxon>
        <taxon>Cytophagales</taxon>
        <taxon>Flectobacillaceae</taxon>
        <taxon>Flectobacillus</taxon>
    </lineage>
</organism>
<evidence type="ECO:0000313" key="2">
    <source>
        <dbReference type="EMBL" id="MDI9859612.1"/>
    </source>
</evidence>
<evidence type="ECO:0000313" key="3">
    <source>
        <dbReference type="Proteomes" id="UP001236507"/>
    </source>
</evidence>
<evidence type="ECO:0000256" key="1">
    <source>
        <dbReference type="SAM" id="MobiDB-lite"/>
    </source>
</evidence>
<feature type="compositionally biased region" description="Basic and acidic residues" evidence="1">
    <location>
        <begin position="84"/>
        <end position="103"/>
    </location>
</feature>
<dbReference type="RefSeq" id="WP_283344516.1">
    <property type="nucleotide sequence ID" value="NZ_JASHIF010000008.1"/>
</dbReference>
<accession>A0ABT6Y7R2</accession>
<feature type="compositionally biased region" description="Basic and acidic residues" evidence="1">
    <location>
        <begin position="38"/>
        <end position="53"/>
    </location>
</feature>
<feature type="region of interest" description="Disordered" evidence="1">
    <location>
        <begin position="38"/>
        <end position="103"/>
    </location>
</feature>
<keyword evidence="3" id="KW-1185">Reference proteome</keyword>
<protein>
    <submittedName>
        <fullName evidence="2">Uncharacterized protein</fullName>
    </submittedName>
</protein>